<sequence>MQPAAPRHVYLNLDAIRGVAAISVMLYHFSPFLADGKVLPSSYLAVDLFFLLSGFVIAHAYDRKIENGMGFGTFVAIRLIRLYPLYLAGTLLGFFYLLVKNRLMPAEYMPLSEIGMQLTTGMFFIPLIGEAYHTIFPLNPASWSLFFELIVNVAYVAVFFLLSRRVLTALIAVSLVLLVVASVIVGTLDFGMTGKTIISGLPRVSFSFFLGVLLCRSMARYQDGLGFLRRGWWVEAAILLTLIVFAIAPAGAAGRVAYDLACVAVVFPIMVVTGAVAPTAPRLAGFYGWLGRVSYPIYIIHTPMLMIIAGTGKAVSVDPFAYHPWFGLLMAAAVIVIADIATRVYDEPVRRFLQRQMQRARAVA</sequence>
<proteinExistence type="predicted"/>
<keyword evidence="1" id="KW-1133">Transmembrane helix</keyword>
<keyword evidence="3" id="KW-0012">Acyltransferase</keyword>
<dbReference type="PANTHER" id="PTHR23028">
    <property type="entry name" value="ACETYLTRANSFERASE"/>
    <property type="match status" value="1"/>
</dbReference>
<name>A0A3P3FRB2_9HYPH</name>
<accession>A0A3P3FRB2</accession>
<keyword evidence="4" id="KW-1185">Reference proteome</keyword>
<feature type="transmembrane region" description="Helical" evidence="1">
    <location>
        <begin position="169"/>
        <end position="188"/>
    </location>
</feature>
<reference evidence="3 4" key="1">
    <citation type="submission" date="2018-11" db="EMBL/GenBank/DDBJ databases">
        <title>the genome of Mesorhizobium tamadayense DSM 28320.</title>
        <authorList>
            <person name="Gao J."/>
        </authorList>
    </citation>
    <scope>NUCLEOTIDE SEQUENCE [LARGE SCALE GENOMIC DNA]</scope>
    <source>
        <strain evidence="3 4">DSM 28320</strain>
    </source>
</reference>
<dbReference type="PANTHER" id="PTHR23028:SF134">
    <property type="entry name" value="PUTATIVE (AFU_ORTHOLOGUE AFUA_4G08520)-RELATED"/>
    <property type="match status" value="1"/>
</dbReference>
<dbReference type="AlphaFoldDB" id="A0A3P3FRB2"/>
<feature type="transmembrane region" description="Helical" evidence="1">
    <location>
        <begin position="15"/>
        <end position="34"/>
    </location>
</feature>
<evidence type="ECO:0000259" key="2">
    <source>
        <dbReference type="Pfam" id="PF01757"/>
    </source>
</evidence>
<dbReference type="RefSeq" id="WP_124999697.1">
    <property type="nucleotide sequence ID" value="NZ_RQXT01000017.1"/>
</dbReference>
<protein>
    <submittedName>
        <fullName evidence="3">Acyltransferase</fullName>
    </submittedName>
</protein>
<feature type="transmembrane region" description="Helical" evidence="1">
    <location>
        <begin position="41"/>
        <end position="61"/>
    </location>
</feature>
<dbReference type="EMBL" id="RQXT01000017">
    <property type="protein sequence ID" value="RRI01140.1"/>
    <property type="molecule type" value="Genomic_DNA"/>
</dbReference>
<keyword evidence="1" id="KW-0472">Membrane</keyword>
<gene>
    <name evidence="3" type="ORF">EH240_15715</name>
</gene>
<keyword evidence="3" id="KW-0808">Transferase</keyword>
<dbReference type="InterPro" id="IPR002656">
    <property type="entry name" value="Acyl_transf_3_dom"/>
</dbReference>
<evidence type="ECO:0000256" key="1">
    <source>
        <dbReference type="SAM" id="Phobius"/>
    </source>
</evidence>
<organism evidence="3 4">
    <name type="scientific">Mesorhizobium tamadayense</name>
    <dbReference type="NCBI Taxonomy" id="425306"/>
    <lineage>
        <taxon>Bacteria</taxon>
        <taxon>Pseudomonadati</taxon>
        <taxon>Pseudomonadota</taxon>
        <taxon>Alphaproteobacteria</taxon>
        <taxon>Hyphomicrobiales</taxon>
        <taxon>Phyllobacteriaceae</taxon>
        <taxon>Mesorhizobium</taxon>
    </lineage>
</organism>
<dbReference type="OrthoDB" id="9796461at2"/>
<feature type="domain" description="Acyltransferase 3" evidence="2">
    <location>
        <begin position="12"/>
        <end position="338"/>
    </location>
</feature>
<feature type="transmembrane region" description="Helical" evidence="1">
    <location>
        <begin position="141"/>
        <end position="162"/>
    </location>
</feature>
<feature type="transmembrane region" description="Helical" evidence="1">
    <location>
        <begin position="289"/>
        <end position="310"/>
    </location>
</feature>
<dbReference type="GO" id="GO:0016747">
    <property type="term" value="F:acyltransferase activity, transferring groups other than amino-acyl groups"/>
    <property type="evidence" value="ECO:0007669"/>
    <property type="project" value="InterPro"/>
</dbReference>
<feature type="transmembrane region" description="Helical" evidence="1">
    <location>
        <begin position="231"/>
        <end position="250"/>
    </location>
</feature>
<feature type="transmembrane region" description="Helical" evidence="1">
    <location>
        <begin position="322"/>
        <end position="345"/>
    </location>
</feature>
<feature type="transmembrane region" description="Helical" evidence="1">
    <location>
        <begin position="111"/>
        <end position="129"/>
    </location>
</feature>
<feature type="transmembrane region" description="Helical" evidence="1">
    <location>
        <begin position="256"/>
        <end position="277"/>
    </location>
</feature>
<evidence type="ECO:0000313" key="3">
    <source>
        <dbReference type="EMBL" id="RRI01140.1"/>
    </source>
</evidence>
<feature type="transmembrane region" description="Helical" evidence="1">
    <location>
        <begin position="200"/>
        <end position="219"/>
    </location>
</feature>
<dbReference type="InterPro" id="IPR050879">
    <property type="entry name" value="Acyltransferase_3"/>
</dbReference>
<dbReference type="Pfam" id="PF01757">
    <property type="entry name" value="Acyl_transf_3"/>
    <property type="match status" value="1"/>
</dbReference>
<feature type="transmembrane region" description="Helical" evidence="1">
    <location>
        <begin position="81"/>
        <end position="99"/>
    </location>
</feature>
<dbReference type="Proteomes" id="UP000273786">
    <property type="component" value="Unassembled WGS sequence"/>
</dbReference>
<evidence type="ECO:0000313" key="4">
    <source>
        <dbReference type="Proteomes" id="UP000273786"/>
    </source>
</evidence>
<keyword evidence="1" id="KW-0812">Transmembrane</keyword>
<comment type="caution">
    <text evidence="3">The sequence shown here is derived from an EMBL/GenBank/DDBJ whole genome shotgun (WGS) entry which is preliminary data.</text>
</comment>